<evidence type="ECO:0000313" key="2">
    <source>
        <dbReference type="WBParaSite" id="ES5_v2.g22193.t1"/>
    </source>
</evidence>
<name>A0AC34FXI7_9BILA</name>
<proteinExistence type="predicted"/>
<sequence length="81" mass="8488">MSNHAFDVSLEHKDPIAFDRGSVGIEGDVGAAVGEFVDVAVIPGVDVFRDVVEKVVGLLFVDGVAVEGGVPLLNLVQQNEL</sequence>
<dbReference type="WBParaSite" id="ES5_v2.g22193.t1">
    <property type="protein sequence ID" value="ES5_v2.g22193.t1"/>
    <property type="gene ID" value="ES5_v2.g22193"/>
</dbReference>
<accession>A0AC34FXI7</accession>
<organism evidence="1 2">
    <name type="scientific">Panagrolaimus sp. ES5</name>
    <dbReference type="NCBI Taxonomy" id="591445"/>
    <lineage>
        <taxon>Eukaryota</taxon>
        <taxon>Metazoa</taxon>
        <taxon>Ecdysozoa</taxon>
        <taxon>Nematoda</taxon>
        <taxon>Chromadorea</taxon>
        <taxon>Rhabditida</taxon>
        <taxon>Tylenchina</taxon>
        <taxon>Panagrolaimomorpha</taxon>
        <taxon>Panagrolaimoidea</taxon>
        <taxon>Panagrolaimidae</taxon>
        <taxon>Panagrolaimus</taxon>
    </lineage>
</organism>
<dbReference type="Proteomes" id="UP000887579">
    <property type="component" value="Unplaced"/>
</dbReference>
<evidence type="ECO:0000313" key="1">
    <source>
        <dbReference type="Proteomes" id="UP000887579"/>
    </source>
</evidence>
<protein>
    <submittedName>
        <fullName evidence="2">Uncharacterized protein</fullName>
    </submittedName>
</protein>
<reference evidence="2" key="1">
    <citation type="submission" date="2022-11" db="UniProtKB">
        <authorList>
            <consortium name="WormBaseParasite"/>
        </authorList>
    </citation>
    <scope>IDENTIFICATION</scope>
</reference>